<feature type="compositionally biased region" description="Basic and acidic residues" evidence="1">
    <location>
        <begin position="187"/>
        <end position="198"/>
    </location>
</feature>
<evidence type="ECO:0000256" key="1">
    <source>
        <dbReference type="SAM" id="MobiDB-lite"/>
    </source>
</evidence>
<gene>
    <name evidence="2" type="ORF">F511_37911</name>
</gene>
<dbReference type="Proteomes" id="UP000250235">
    <property type="component" value="Unassembled WGS sequence"/>
</dbReference>
<dbReference type="AlphaFoldDB" id="A0A2Z7ANX6"/>
<organism evidence="2 3">
    <name type="scientific">Dorcoceras hygrometricum</name>
    <dbReference type="NCBI Taxonomy" id="472368"/>
    <lineage>
        <taxon>Eukaryota</taxon>
        <taxon>Viridiplantae</taxon>
        <taxon>Streptophyta</taxon>
        <taxon>Embryophyta</taxon>
        <taxon>Tracheophyta</taxon>
        <taxon>Spermatophyta</taxon>
        <taxon>Magnoliopsida</taxon>
        <taxon>eudicotyledons</taxon>
        <taxon>Gunneridae</taxon>
        <taxon>Pentapetalae</taxon>
        <taxon>asterids</taxon>
        <taxon>lamiids</taxon>
        <taxon>Lamiales</taxon>
        <taxon>Gesneriaceae</taxon>
        <taxon>Didymocarpoideae</taxon>
        <taxon>Trichosporeae</taxon>
        <taxon>Loxocarpinae</taxon>
        <taxon>Dorcoceras</taxon>
    </lineage>
</organism>
<reference evidence="2 3" key="1">
    <citation type="journal article" date="2015" name="Proc. Natl. Acad. Sci. U.S.A.">
        <title>The resurrection genome of Boea hygrometrica: A blueprint for survival of dehydration.</title>
        <authorList>
            <person name="Xiao L."/>
            <person name="Yang G."/>
            <person name="Zhang L."/>
            <person name="Yang X."/>
            <person name="Zhao S."/>
            <person name="Ji Z."/>
            <person name="Zhou Q."/>
            <person name="Hu M."/>
            <person name="Wang Y."/>
            <person name="Chen M."/>
            <person name="Xu Y."/>
            <person name="Jin H."/>
            <person name="Xiao X."/>
            <person name="Hu G."/>
            <person name="Bao F."/>
            <person name="Hu Y."/>
            <person name="Wan P."/>
            <person name="Li L."/>
            <person name="Deng X."/>
            <person name="Kuang T."/>
            <person name="Xiang C."/>
            <person name="Zhu J.K."/>
            <person name="Oliver M.J."/>
            <person name="He Y."/>
        </authorList>
    </citation>
    <scope>NUCLEOTIDE SEQUENCE [LARGE SCALE GENOMIC DNA]</scope>
    <source>
        <strain evidence="3">cv. XS01</strain>
    </source>
</reference>
<protein>
    <submittedName>
        <fullName evidence="2">Beta-glucosidase 18-like</fullName>
    </submittedName>
</protein>
<keyword evidence="3" id="KW-1185">Reference proteome</keyword>
<proteinExistence type="predicted"/>
<evidence type="ECO:0000313" key="2">
    <source>
        <dbReference type="EMBL" id="KZV20977.1"/>
    </source>
</evidence>
<feature type="region of interest" description="Disordered" evidence="1">
    <location>
        <begin position="176"/>
        <end position="198"/>
    </location>
</feature>
<dbReference type="EMBL" id="KV015017">
    <property type="protein sequence ID" value="KZV20977.1"/>
    <property type="molecule type" value="Genomic_DNA"/>
</dbReference>
<name>A0A2Z7ANX6_9LAMI</name>
<evidence type="ECO:0000313" key="3">
    <source>
        <dbReference type="Proteomes" id="UP000250235"/>
    </source>
</evidence>
<accession>A0A2Z7ANX6</accession>
<sequence>MTRGNPRDPTITSRGLKDNELYKPNRLTMFLILITCQFVKGIILQLKQLITNRAYVMTEDQAQPDSTVVTDVSDKKLSIQPDVLEIGAQLQELSDRTRQARKGIDQLKLHYVQLGYLKNLPKPIQTKVYQETSVGKHSTTTQLCRSHQSSSSCDLHVRRLSRPSQGSVVFRHNDSAGHHIQKNVGPFRHDDSAGRSHV</sequence>